<keyword evidence="2" id="KW-0812">Transmembrane</keyword>
<organism evidence="3 4">
    <name type="scientific">Panicum hallii var. hallii</name>
    <dbReference type="NCBI Taxonomy" id="1504633"/>
    <lineage>
        <taxon>Eukaryota</taxon>
        <taxon>Viridiplantae</taxon>
        <taxon>Streptophyta</taxon>
        <taxon>Embryophyta</taxon>
        <taxon>Tracheophyta</taxon>
        <taxon>Spermatophyta</taxon>
        <taxon>Magnoliopsida</taxon>
        <taxon>Liliopsida</taxon>
        <taxon>Poales</taxon>
        <taxon>Poaceae</taxon>
        <taxon>PACMAD clade</taxon>
        <taxon>Panicoideae</taxon>
        <taxon>Panicodae</taxon>
        <taxon>Paniceae</taxon>
        <taxon>Panicinae</taxon>
        <taxon>Panicum</taxon>
        <taxon>Panicum sect. Panicum</taxon>
    </lineage>
</organism>
<feature type="compositionally biased region" description="Low complexity" evidence="1">
    <location>
        <begin position="28"/>
        <end position="38"/>
    </location>
</feature>
<dbReference type="PANTHER" id="PTHR36485">
    <property type="entry name" value="OS01G0939000 PROTEIN"/>
    <property type="match status" value="1"/>
</dbReference>
<feature type="compositionally biased region" description="Acidic residues" evidence="1">
    <location>
        <begin position="44"/>
        <end position="53"/>
    </location>
</feature>
<evidence type="ECO:0000313" key="3">
    <source>
        <dbReference type="EMBL" id="PUZ53069.1"/>
    </source>
</evidence>
<dbReference type="InterPro" id="IPR029164">
    <property type="entry name" value="PIG-Y"/>
</dbReference>
<feature type="region of interest" description="Disordered" evidence="1">
    <location>
        <begin position="1"/>
        <end position="99"/>
    </location>
</feature>
<dbReference type="AlphaFoldDB" id="A0A2T7DBU2"/>
<dbReference type="STRING" id="1504633.A0A2T7DBU2"/>
<gene>
    <name evidence="3" type="ORF">GQ55_5G023500</name>
</gene>
<evidence type="ECO:0000313" key="4">
    <source>
        <dbReference type="Proteomes" id="UP000244336"/>
    </source>
</evidence>
<keyword evidence="2" id="KW-0472">Membrane</keyword>
<name>A0A2T7DBU2_9POAL</name>
<sequence>MAQGQGDGDMTTPPPPRRSRGTPPLPGRRPAAAAAARPDTASIDIDDDMDDCDALFGPGFGNDDTAGGSQPQSSPAMPTDSASPSTASTTSVSKRGRKTTSDVWNDFEQLYKVTREIIGCMPMCYTGSASERRSVSASLAKGVDSEMRFSREDLVGSAFIAFGVTLFVGFFYAAVMSKLLPPYENSLLAAIQNDWHYCLLVPLTLPVIIVAVYLHWLSMKMFKHA</sequence>
<dbReference type="Gramene" id="PUZ53069">
    <property type="protein sequence ID" value="PUZ53069"/>
    <property type="gene ID" value="GQ55_5G023500"/>
</dbReference>
<evidence type="ECO:0000256" key="1">
    <source>
        <dbReference type="SAM" id="MobiDB-lite"/>
    </source>
</evidence>
<proteinExistence type="predicted"/>
<reference evidence="3 4" key="1">
    <citation type="submission" date="2018-04" db="EMBL/GenBank/DDBJ databases">
        <title>WGS assembly of Panicum hallii var. hallii HAL2.</title>
        <authorList>
            <person name="Lovell J."/>
            <person name="Jenkins J."/>
            <person name="Lowry D."/>
            <person name="Mamidi S."/>
            <person name="Sreedasyam A."/>
            <person name="Weng X."/>
            <person name="Barry K."/>
            <person name="Bonette J."/>
            <person name="Campitelli B."/>
            <person name="Daum C."/>
            <person name="Gordon S."/>
            <person name="Gould B."/>
            <person name="Lipzen A."/>
            <person name="MacQueen A."/>
            <person name="Palacio-Mejia J."/>
            <person name="Plott C."/>
            <person name="Shakirov E."/>
            <person name="Shu S."/>
            <person name="Yoshinaga Y."/>
            <person name="Zane M."/>
            <person name="Rokhsar D."/>
            <person name="Grimwood J."/>
            <person name="Schmutz J."/>
            <person name="Juenger T."/>
        </authorList>
    </citation>
    <scope>NUCLEOTIDE SEQUENCE [LARGE SCALE GENOMIC DNA]</scope>
    <source>
        <strain evidence="4">cv. HAL2</strain>
    </source>
</reference>
<feature type="compositionally biased region" description="Low complexity" evidence="1">
    <location>
        <begin position="73"/>
        <end position="93"/>
    </location>
</feature>
<feature type="transmembrane region" description="Helical" evidence="2">
    <location>
        <begin position="195"/>
        <end position="216"/>
    </location>
</feature>
<accession>A0A2T7DBU2</accession>
<dbReference type="PANTHER" id="PTHR36485:SF1">
    <property type="entry name" value="TRANSMEMBRANE PROTEIN"/>
    <property type="match status" value="1"/>
</dbReference>
<dbReference type="Pfam" id="PF15159">
    <property type="entry name" value="PIG-Y"/>
    <property type="match status" value="1"/>
</dbReference>
<dbReference type="Proteomes" id="UP000244336">
    <property type="component" value="Chromosome 5"/>
</dbReference>
<keyword evidence="4" id="KW-1185">Reference proteome</keyword>
<dbReference type="OrthoDB" id="2157498at2759"/>
<keyword evidence="2" id="KW-1133">Transmembrane helix</keyword>
<dbReference type="EMBL" id="CM009753">
    <property type="protein sequence ID" value="PUZ53069.1"/>
    <property type="molecule type" value="Genomic_DNA"/>
</dbReference>
<evidence type="ECO:0000256" key="2">
    <source>
        <dbReference type="SAM" id="Phobius"/>
    </source>
</evidence>
<protein>
    <submittedName>
        <fullName evidence="3">Uncharacterized protein</fullName>
    </submittedName>
</protein>
<feature type="transmembrane region" description="Helical" evidence="2">
    <location>
        <begin position="154"/>
        <end position="175"/>
    </location>
</feature>